<feature type="domain" description="ABC transporter" evidence="7">
    <location>
        <begin position="2"/>
        <end position="233"/>
    </location>
</feature>
<evidence type="ECO:0000313" key="8">
    <source>
        <dbReference type="EMBL" id="MDJ1132788.1"/>
    </source>
</evidence>
<keyword evidence="6" id="KW-0046">Antibiotic resistance</keyword>
<keyword evidence="5 8" id="KW-0067">ATP-binding</keyword>
<evidence type="ECO:0000256" key="6">
    <source>
        <dbReference type="ARBA" id="ARBA00023251"/>
    </source>
</evidence>
<dbReference type="PROSITE" id="PS00211">
    <property type="entry name" value="ABC_TRANSPORTER_1"/>
    <property type="match status" value="1"/>
</dbReference>
<evidence type="ECO:0000259" key="7">
    <source>
        <dbReference type="PROSITE" id="PS50893"/>
    </source>
</evidence>
<dbReference type="PANTHER" id="PTHR42711:SF5">
    <property type="entry name" value="ABC TRANSPORTER ATP-BINDING PROTEIN NATA"/>
    <property type="match status" value="1"/>
</dbReference>
<dbReference type="EMBL" id="JANCPR020000010">
    <property type="protein sequence ID" value="MDJ1132788.1"/>
    <property type="molecule type" value="Genomic_DNA"/>
</dbReference>
<dbReference type="Proteomes" id="UP001214441">
    <property type="component" value="Unassembled WGS sequence"/>
</dbReference>
<keyword evidence="4" id="KW-0547">Nucleotide-binding</keyword>
<dbReference type="InterPro" id="IPR050763">
    <property type="entry name" value="ABC_transporter_ATP-binding"/>
</dbReference>
<dbReference type="InterPro" id="IPR017871">
    <property type="entry name" value="ABC_transporter-like_CS"/>
</dbReference>
<keyword evidence="3" id="KW-0813">Transport</keyword>
<comment type="caution">
    <text evidence="8">The sequence shown here is derived from an EMBL/GenBank/DDBJ whole genome shotgun (WGS) entry which is preliminary data.</text>
</comment>
<sequence length="322" mass="34253">MERTDDVAVVHDLSKQYGTRWALDEVAFTVSQGEVFGLLGPNGAGKTTLLECLTGLRKPTSGTVRVLGEDPATPRSALRSMVAVQPQEATLFPQLSVRETVELWASFYPEPDDIDDVLARVGLLEEAHQRVKVLSGGQSRRLLLAVTVVGRPRVLLLDEPAAGLDPQAKEHLWDVVRQQRASGGTVLLSTHDMHEAAELCDRVAVLVEGRIAACDTPGRLVSELAALSTVTFTAPRETDLSAVASFPGVTAVDSTEVAGESVRVRVRTAVGDQTLKRIAGDESLVAADLDIDKGGLGDVFRSLAGDSAQRDGTAAQQKGGRS</sequence>
<dbReference type="SUPFAM" id="SSF52540">
    <property type="entry name" value="P-loop containing nucleoside triphosphate hydrolases"/>
    <property type="match status" value="1"/>
</dbReference>
<dbReference type="InterPro" id="IPR003439">
    <property type="entry name" value="ABC_transporter-like_ATP-bd"/>
</dbReference>
<dbReference type="InterPro" id="IPR003593">
    <property type="entry name" value="AAA+_ATPase"/>
</dbReference>
<evidence type="ECO:0000313" key="9">
    <source>
        <dbReference type="Proteomes" id="UP001214441"/>
    </source>
</evidence>
<organism evidence="8 9">
    <name type="scientific">Streptomyces iconiensis</name>
    <dbReference type="NCBI Taxonomy" id="1384038"/>
    <lineage>
        <taxon>Bacteria</taxon>
        <taxon>Bacillati</taxon>
        <taxon>Actinomycetota</taxon>
        <taxon>Actinomycetes</taxon>
        <taxon>Kitasatosporales</taxon>
        <taxon>Streptomycetaceae</taxon>
        <taxon>Streptomyces</taxon>
    </lineage>
</organism>
<protein>
    <submittedName>
        <fullName evidence="8">ABC transporter ATP-binding protein</fullName>
    </submittedName>
</protein>
<proteinExistence type="inferred from homology"/>
<comment type="similarity">
    <text evidence="2">Belongs to the ABC transporter superfamily.</text>
</comment>
<evidence type="ECO:0000256" key="3">
    <source>
        <dbReference type="ARBA" id="ARBA00022448"/>
    </source>
</evidence>
<dbReference type="Pfam" id="PF00005">
    <property type="entry name" value="ABC_tran"/>
    <property type="match status" value="1"/>
</dbReference>
<accession>A0ABT6ZUQ5</accession>
<keyword evidence="9" id="KW-1185">Reference proteome</keyword>
<dbReference type="RefSeq" id="WP_274040142.1">
    <property type="nucleotide sequence ID" value="NZ_JANCPR020000010.1"/>
</dbReference>
<dbReference type="Gene3D" id="3.40.50.300">
    <property type="entry name" value="P-loop containing nucleotide triphosphate hydrolases"/>
    <property type="match status" value="1"/>
</dbReference>
<evidence type="ECO:0000256" key="5">
    <source>
        <dbReference type="ARBA" id="ARBA00022840"/>
    </source>
</evidence>
<comment type="subcellular location">
    <subcellularLocation>
        <location evidence="1">Cell membrane</location>
        <topology evidence="1">Peripheral membrane protein</topology>
    </subcellularLocation>
</comment>
<reference evidence="8 9" key="1">
    <citation type="submission" date="2023-05" db="EMBL/GenBank/DDBJ databases">
        <title>Streptantibioticus silvisoli sp. nov., acidotolerant actinomycetes 1 from pine litter.</title>
        <authorList>
            <person name="Swiecimska M."/>
            <person name="Golinska P."/>
            <person name="Sangal V."/>
            <person name="Wachnowicz B."/>
            <person name="Goodfellow M."/>
        </authorList>
    </citation>
    <scope>NUCLEOTIDE SEQUENCE [LARGE SCALE GENOMIC DNA]</scope>
    <source>
        <strain evidence="8 9">DSM 42109</strain>
    </source>
</reference>
<evidence type="ECO:0000256" key="2">
    <source>
        <dbReference type="ARBA" id="ARBA00005417"/>
    </source>
</evidence>
<dbReference type="CDD" id="cd03230">
    <property type="entry name" value="ABC_DR_subfamily_A"/>
    <property type="match status" value="1"/>
</dbReference>
<dbReference type="GO" id="GO:0005524">
    <property type="term" value="F:ATP binding"/>
    <property type="evidence" value="ECO:0007669"/>
    <property type="project" value="UniProtKB-KW"/>
</dbReference>
<evidence type="ECO:0000256" key="4">
    <source>
        <dbReference type="ARBA" id="ARBA00022741"/>
    </source>
</evidence>
<evidence type="ECO:0000256" key="1">
    <source>
        <dbReference type="ARBA" id="ARBA00004202"/>
    </source>
</evidence>
<dbReference type="InterPro" id="IPR027417">
    <property type="entry name" value="P-loop_NTPase"/>
</dbReference>
<dbReference type="SMART" id="SM00382">
    <property type="entry name" value="AAA"/>
    <property type="match status" value="1"/>
</dbReference>
<dbReference type="PROSITE" id="PS50893">
    <property type="entry name" value="ABC_TRANSPORTER_2"/>
    <property type="match status" value="1"/>
</dbReference>
<gene>
    <name evidence="8" type="ORF">NMN56_012645</name>
</gene>
<dbReference type="PANTHER" id="PTHR42711">
    <property type="entry name" value="ABC TRANSPORTER ATP-BINDING PROTEIN"/>
    <property type="match status" value="1"/>
</dbReference>
<name>A0ABT6ZUQ5_9ACTN</name>